<dbReference type="AlphaFoldDB" id="A0A182EK00"/>
<accession>A0A182EK00</accession>
<evidence type="ECO:0000313" key="2">
    <source>
        <dbReference type="Proteomes" id="UP000271087"/>
    </source>
</evidence>
<dbReference type="WBParaSite" id="nOo.2.0.1.t08435-RA">
    <property type="protein sequence ID" value="nOo.2.0.1.t08435-RA"/>
    <property type="gene ID" value="nOo.2.0.1.g08435"/>
</dbReference>
<dbReference type="OrthoDB" id="10574735at2759"/>
<sequence length="91" mass="10048">MLNDKAEIIWSNDDITTSRSISQMGNDKKFVDANEVSSVHGVNTEKNEGQRSTEAASSSSFLAVNSASRSHFIVIMLGQYISVGWLIFKFC</sequence>
<proteinExistence type="predicted"/>
<dbReference type="EMBL" id="UYRW01003525">
    <property type="protein sequence ID" value="VDK89310.1"/>
    <property type="molecule type" value="Genomic_DNA"/>
</dbReference>
<keyword evidence="2" id="KW-1185">Reference proteome</keyword>
<evidence type="ECO:0000313" key="1">
    <source>
        <dbReference type="EMBL" id="VDK89310.1"/>
    </source>
</evidence>
<gene>
    <name evidence="1" type="ORF">NOO_LOCUS8435</name>
</gene>
<reference evidence="1 2" key="2">
    <citation type="submission" date="2018-08" db="EMBL/GenBank/DDBJ databases">
        <authorList>
            <person name="Laetsch R D."/>
            <person name="Stevens L."/>
            <person name="Kumar S."/>
            <person name="Blaxter L. M."/>
        </authorList>
    </citation>
    <scope>NUCLEOTIDE SEQUENCE [LARGE SCALE GENOMIC DNA]</scope>
</reference>
<evidence type="ECO:0000313" key="3">
    <source>
        <dbReference type="WBParaSite" id="nOo.2.0.1.t08435-RA"/>
    </source>
</evidence>
<reference evidence="3" key="1">
    <citation type="submission" date="2016-06" db="UniProtKB">
        <authorList>
            <consortium name="WormBaseParasite"/>
        </authorList>
    </citation>
    <scope>IDENTIFICATION</scope>
</reference>
<protein>
    <submittedName>
        <fullName evidence="3">Kinesin motor domain-containing protein</fullName>
    </submittedName>
</protein>
<organism evidence="3">
    <name type="scientific">Onchocerca ochengi</name>
    <name type="common">Filarial nematode worm</name>
    <dbReference type="NCBI Taxonomy" id="42157"/>
    <lineage>
        <taxon>Eukaryota</taxon>
        <taxon>Metazoa</taxon>
        <taxon>Ecdysozoa</taxon>
        <taxon>Nematoda</taxon>
        <taxon>Chromadorea</taxon>
        <taxon>Rhabditida</taxon>
        <taxon>Spirurina</taxon>
        <taxon>Spiruromorpha</taxon>
        <taxon>Filarioidea</taxon>
        <taxon>Onchocercidae</taxon>
        <taxon>Onchocerca</taxon>
    </lineage>
</organism>
<dbReference type="Proteomes" id="UP000271087">
    <property type="component" value="Unassembled WGS sequence"/>
</dbReference>
<name>A0A182EK00_ONCOC</name>